<evidence type="ECO:0000313" key="4">
    <source>
        <dbReference type="EMBL" id="CDR43365.1"/>
    </source>
</evidence>
<dbReference type="PRINTS" id="PR00837">
    <property type="entry name" value="V5TPXLIKE"/>
</dbReference>
<evidence type="ECO:0000259" key="3">
    <source>
        <dbReference type="SMART" id="SM00198"/>
    </source>
</evidence>
<dbReference type="PANTHER" id="PTHR10334">
    <property type="entry name" value="CYSTEINE-RICH SECRETORY PROTEIN-RELATED"/>
    <property type="match status" value="1"/>
</dbReference>
<organism evidence="4">
    <name type="scientific">Rhodotorula toruloides</name>
    <name type="common">Yeast</name>
    <name type="synonym">Rhodosporidium toruloides</name>
    <dbReference type="NCBI Taxonomy" id="5286"/>
    <lineage>
        <taxon>Eukaryota</taxon>
        <taxon>Fungi</taxon>
        <taxon>Dikarya</taxon>
        <taxon>Basidiomycota</taxon>
        <taxon>Pucciniomycotina</taxon>
        <taxon>Microbotryomycetes</taxon>
        <taxon>Sporidiobolales</taxon>
        <taxon>Sporidiobolaceae</taxon>
        <taxon>Rhodotorula</taxon>
    </lineage>
</organism>
<dbReference type="InterPro" id="IPR002413">
    <property type="entry name" value="V5_allergen-like"/>
</dbReference>
<feature type="compositionally biased region" description="Low complexity" evidence="1">
    <location>
        <begin position="116"/>
        <end position="139"/>
    </location>
</feature>
<feature type="signal peptide" evidence="2">
    <location>
        <begin position="1"/>
        <end position="20"/>
    </location>
</feature>
<feature type="region of interest" description="Disordered" evidence="1">
    <location>
        <begin position="43"/>
        <end position="141"/>
    </location>
</feature>
<protein>
    <submittedName>
        <fullName evidence="4">RHTO0S08e00716g1_1</fullName>
    </submittedName>
</protein>
<sequence length="297" mass="31405">MRSFTFVLAAALALAPAVTAAASESHAPCTKSKHVKAFGHNKPHHTVEHHHHKHPKHTTTSHKPAKTHTEHSTTSKSKSKASHKATATAAPANQLNVSHKSRVPFRSRTETAAPMTSQAKPTTTQAAPPAATSSAAAPSGDSVQAISLQKHNDLRAKHHAPALTWNTDLANAAQAWANKCVFQHGGGKALSAGENIAAYSGSKADVAYAISLWSDEEAKYNYDKPGYADATGHFTQMVWKGTTQLGCAQAYCDPLSFPGSSSWSGYFYVCEYASAGNIVGSDSVTTAKYFSANVQAP</sequence>
<name>A0A061B8Z1_RHOTO</name>
<dbReference type="SUPFAM" id="SSF55797">
    <property type="entry name" value="PR-1-like"/>
    <property type="match status" value="1"/>
</dbReference>
<dbReference type="InterPro" id="IPR014044">
    <property type="entry name" value="CAP_dom"/>
</dbReference>
<dbReference type="InterPro" id="IPR001283">
    <property type="entry name" value="CRISP-related"/>
</dbReference>
<keyword evidence="2" id="KW-0732">Signal</keyword>
<dbReference type="InterPro" id="IPR035940">
    <property type="entry name" value="CAP_sf"/>
</dbReference>
<dbReference type="Gene3D" id="3.40.33.10">
    <property type="entry name" value="CAP"/>
    <property type="match status" value="1"/>
</dbReference>
<evidence type="ECO:0000256" key="1">
    <source>
        <dbReference type="SAM" id="MobiDB-lite"/>
    </source>
</evidence>
<dbReference type="EMBL" id="LK052943">
    <property type="protein sequence ID" value="CDR43365.1"/>
    <property type="molecule type" value="Genomic_DNA"/>
</dbReference>
<dbReference type="AlphaFoldDB" id="A0A061B8Z1"/>
<dbReference type="GO" id="GO:0005576">
    <property type="term" value="C:extracellular region"/>
    <property type="evidence" value="ECO:0007669"/>
    <property type="project" value="InterPro"/>
</dbReference>
<dbReference type="InterPro" id="IPR018244">
    <property type="entry name" value="Allrgn_V5/Tpx1_CS"/>
</dbReference>
<feature type="compositionally biased region" description="Basic residues" evidence="1">
    <location>
        <begin position="43"/>
        <end position="66"/>
    </location>
</feature>
<reference evidence="4" key="1">
    <citation type="journal article" date="2014" name="Genome Announc.">
        <title>Draft genome sequence of Rhodosporidium toruloides CECT1137, an oleaginous yeast of biotechnological interest.</title>
        <authorList>
            <person name="Morin N."/>
            <person name="Calcas X."/>
            <person name="Devillers H."/>
            <person name="Durrens P."/>
            <person name="Sherman D.J."/>
            <person name="Nicaud J.-M."/>
            <person name="Neuveglise C."/>
        </authorList>
    </citation>
    <scope>NUCLEOTIDE SEQUENCE</scope>
    <source>
        <strain evidence="4">CECT1137</strain>
    </source>
</reference>
<dbReference type="SMART" id="SM00198">
    <property type="entry name" value="SCP"/>
    <property type="match status" value="1"/>
</dbReference>
<accession>A0A061B8Z1</accession>
<proteinExistence type="predicted"/>
<feature type="chain" id="PRO_5001599235" evidence="2">
    <location>
        <begin position="21"/>
        <end position="297"/>
    </location>
</feature>
<dbReference type="PRINTS" id="PR00838">
    <property type="entry name" value="V5ALLERGEN"/>
</dbReference>
<feature type="domain" description="SCP" evidence="3">
    <location>
        <begin position="142"/>
        <end position="280"/>
    </location>
</feature>
<dbReference type="PROSITE" id="PS01009">
    <property type="entry name" value="CRISP_1"/>
    <property type="match status" value="1"/>
</dbReference>
<evidence type="ECO:0000256" key="2">
    <source>
        <dbReference type="SAM" id="SignalP"/>
    </source>
</evidence>
<gene>
    <name evidence="4" type="ORF">RHTO0S_08e00716g</name>
</gene>
<dbReference type="OrthoDB" id="337038at2759"/>
<dbReference type="Pfam" id="PF00188">
    <property type="entry name" value="CAP"/>
    <property type="match status" value="1"/>
</dbReference>